<dbReference type="SUPFAM" id="SSF110296">
    <property type="entry name" value="Oligoxyloglucan reducing end-specific cellobiohydrolase"/>
    <property type="match status" value="1"/>
</dbReference>
<keyword evidence="6" id="KW-1185">Reference proteome</keyword>
<dbReference type="Proteomes" id="UP000660862">
    <property type="component" value="Unassembled WGS sequence"/>
</dbReference>
<name>A0A917HRS8_9SPHI</name>
<proteinExistence type="predicted"/>
<dbReference type="PANTHER" id="PTHR47199:SF2">
    <property type="entry name" value="PHOTOSYSTEM II STABILITY_ASSEMBLY FACTOR HCF136, CHLOROPLASTIC"/>
    <property type="match status" value="1"/>
</dbReference>
<dbReference type="InterPro" id="IPR028203">
    <property type="entry name" value="PSII_CF48-like_dom"/>
</dbReference>
<dbReference type="Pfam" id="PF14870">
    <property type="entry name" value="PSII_BNR"/>
    <property type="match status" value="1"/>
</dbReference>
<keyword evidence="2" id="KW-0604">Photosystem II</keyword>
<feature type="chain" id="PRO_5037962690" evidence="3">
    <location>
        <begin position="20"/>
        <end position="351"/>
    </location>
</feature>
<reference evidence="5" key="2">
    <citation type="submission" date="2020-09" db="EMBL/GenBank/DDBJ databases">
        <authorList>
            <person name="Sun Q."/>
            <person name="Zhou Y."/>
        </authorList>
    </citation>
    <scope>NUCLEOTIDE SEQUENCE</scope>
    <source>
        <strain evidence="5">CGMCC 1.12195</strain>
    </source>
</reference>
<evidence type="ECO:0000256" key="3">
    <source>
        <dbReference type="SAM" id="SignalP"/>
    </source>
</evidence>
<dbReference type="AlphaFoldDB" id="A0A917HRS8"/>
<dbReference type="GO" id="GO:0015979">
    <property type="term" value="P:photosynthesis"/>
    <property type="evidence" value="ECO:0007669"/>
    <property type="project" value="UniProtKB-KW"/>
</dbReference>
<accession>A0A917HRS8</accession>
<feature type="domain" description="Photosynthesis system II assembly factor Ycf48/Hcf136-like" evidence="4">
    <location>
        <begin position="39"/>
        <end position="113"/>
    </location>
</feature>
<comment type="caution">
    <text evidence="5">The sequence shown here is derived from an EMBL/GenBank/DDBJ whole genome shotgun (WGS) entry which is preliminary data.</text>
</comment>
<evidence type="ECO:0000313" key="5">
    <source>
        <dbReference type="EMBL" id="GGG87027.1"/>
    </source>
</evidence>
<protein>
    <submittedName>
        <fullName evidence="5">Oxidoreductase</fullName>
    </submittedName>
</protein>
<dbReference type="CDD" id="cd15482">
    <property type="entry name" value="Sialidase_non-viral"/>
    <property type="match status" value="1"/>
</dbReference>
<evidence type="ECO:0000259" key="4">
    <source>
        <dbReference type="Pfam" id="PF14870"/>
    </source>
</evidence>
<sequence length="351" mass="37845">MLKLFFLLLFSGTVHSCQAQGVAIDVLHQGKETSLRGLFVLDDSVAWVSGGNGWVARTTDRGETWDWRQVPSHETVDFRDIQVFSTNEALIISAGSPAIILRTTDGGHSWQETHRDGRPAIFFDGMDFWDDRMGLAYGDPIDGVMQLLATSDGGQTWGDISGQATVRLSEGEAGFAASGTGVRTLPGGHVFIASGGHQSRLFHSMDYGQTWTARACPIVQGSASKGVFSIAFQDEYHGVVVGGDYQQDTLAEDAVFVTEDGGLTWTPPKRGTRGYRSAVEYINSKMLVAAGTTGVDISRDGGHHWDAVSDASFHVVRKAKNGTWVVLAGADGRIATLLIDTNARNSGFEEK</sequence>
<keyword evidence="3" id="KW-0732">Signal</keyword>
<evidence type="ECO:0000256" key="1">
    <source>
        <dbReference type="ARBA" id="ARBA00022531"/>
    </source>
</evidence>
<feature type="signal peptide" evidence="3">
    <location>
        <begin position="1"/>
        <end position="19"/>
    </location>
</feature>
<evidence type="ECO:0000313" key="6">
    <source>
        <dbReference type="Proteomes" id="UP000660862"/>
    </source>
</evidence>
<dbReference type="GO" id="GO:0009523">
    <property type="term" value="C:photosystem II"/>
    <property type="evidence" value="ECO:0007669"/>
    <property type="project" value="UniProtKB-KW"/>
</dbReference>
<keyword evidence="1" id="KW-0602">Photosynthesis</keyword>
<dbReference type="EMBL" id="BMER01000001">
    <property type="protein sequence ID" value="GGG87027.1"/>
    <property type="molecule type" value="Genomic_DNA"/>
</dbReference>
<reference evidence="5" key="1">
    <citation type="journal article" date="2014" name="Int. J. Syst. Evol. Microbiol.">
        <title>Complete genome sequence of Corynebacterium casei LMG S-19264T (=DSM 44701T), isolated from a smear-ripened cheese.</title>
        <authorList>
            <consortium name="US DOE Joint Genome Institute (JGI-PGF)"/>
            <person name="Walter F."/>
            <person name="Albersmeier A."/>
            <person name="Kalinowski J."/>
            <person name="Ruckert C."/>
        </authorList>
    </citation>
    <scope>NUCLEOTIDE SEQUENCE</scope>
    <source>
        <strain evidence="5">CGMCC 1.12195</strain>
    </source>
</reference>
<evidence type="ECO:0000256" key="2">
    <source>
        <dbReference type="ARBA" id="ARBA00023276"/>
    </source>
</evidence>
<organism evidence="5 6">
    <name type="scientific">Parapedobacter pyrenivorans</name>
    <dbReference type="NCBI Taxonomy" id="1305674"/>
    <lineage>
        <taxon>Bacteria</taxon>
        <taxon>Pseudomonadati</taxon>
        <taxon>Bacteroidota</taxon>
        <taxon>Sphingobacteriia</taxon>
        <taxon>Sphingobacteriales</taxon>
        <taxon>Sphingobacteriaceae</taxon>
        <taxon>Parapedobacter</taxon>
    </lineage>
</organism>
<dbReference type="PANTHER" id="PTHR47199">
    <property type="entry name" value="PHOTOSYSTEM II STABILITY/ASSEMBLY FACTOR HCF136, CHLOROPLASTIC"/>
    <property type="match status" value="1"/>
</dbReference>
<dbReference type="Gene3D" id="2.130.10.10">
    <property type="entry name" value="YVTN repeat-like/Quinoprotein amine dehydrogenase"/>
    <property type="match status" value="2"/>
</dbReference>
<gene>
    <name evidence="5" type="ORF">GCM10007415_20850</name>
</gene>
<dbReference type="InterPro" id="IPR015943">
    <property type="entry name" value="WD40/YVTN_repeat-like_dom_sf"/>
</dbReference>